<dbReference type="GeneID" id="102805133"/>
<dbReference type="InterPro" id="IPR014756">
    <property type="entry name" value="Ig_E-set"/>
</dbReference>
<evidence type="ECO:0000313" key="3">
    <source>
        <dbReference type="RefSeq" id="XP_006821002.1"/>
    </source>
</evidence>
<evidence type="ECO:0000256" key="1">
    <source>
        <dbReference type="SAM" id="Phobius"/>
    </source>
</evidence>
<evidence type="ECO:0000313" key="2">
    <source>
        <dbReference type="Proteomes" id="UP000694865"/>
    </source>
</evidence>
<name>A0ABM0MLW1_SACKO</name>
<keyword evidence="1" id="KW-0472">Membrane</keyword>
<keyword evidence="2" id="KW-1185">Reference proteome</keyword>
<dbReference type="InterPro" id="IPR031148">
    <property type="entry name" value="Plexin"/>
</dbReference>
<dbReference type="Proteomes" id="UP000694865">
    <property type="component" value="Unplaced"/>
</dbReference>
<keyword evidence="1" id="KW-0812">Transmembrane</keyword>
<keyword evidence="1" id="KW-1133">Transmembrane helix</keyword>
<dbReference type="RefSeq" id="XP_006821002.1">
    <property type="nucleotide sequence ID" value="XM_006820939.1"/>
</dbReference>
<dbReference type="SUPFAM" id="SSF81296">
    <property type="entry name" value="E set domains"/>
    <property type="match status" value="1"/>
</dbReference>
<gene>
    <name evidence="3" type="primary">LOC102805133</name>
</gene>
<accession>A0ABM0MLW1</accession>
<dbReference type="Gene3D" id="2.60.40.10">
    <property type="entry name" value="Immunoglobulins"/>
    <property type="match status" value="1"/>
</dbReference>
<dbReference type="PANTHER" id="PTHR22625">
    <property type="entry name" value="PLEXIN"/>
    <property type="match status" value="1"/>
</dbReference>
<proteinExistence type="predicted"/>
<reference evidence="3" key="1">
    <citation type="submission" date="2025-08" db="UniProtKB">
        <authorList>
            <consortium name="RefSeq"/>
        </authorList>
    </citation>
    <scope>IDENTIFICATION</scope>
    <source>
        <tissue evidence="3">Testes</tissue>
    </source>
</reference>
<dbReference type="InterPro" id="IPR013783">
    <property type="entry name" value="Ig-like_fold"/>
</dbReference>
<dbReference type="PANTHER" id="PTHR22625:SF44">
    <property type="entry name" value="PLEXIN-B"/>
    <property type="match status" value="1"/>
</dbReference>
<protein>
    <submittedName>
        <fullName evidence="3">Plexin-A1-like</fullName>
    </submittedName>
</protein>
<sequence>MVAGEPCQITKAMFGQVHCTTSATAEMSYGPLVITIDNAVRTSDENYNYTTDPQIYDINPKKGFLSGGVMLVVKGHNLHIVTESILEATVMTSSGPDTLREVCEAAKDGLSMSCKTPNIGVTGLTASKDEPVEAVIAFHLDGVVAPLADGSPSWGTFSYYPDPVYFKFPEPSYIRQLTDDKIPLYIDGIHLNLSSTVSDVTVVVGNDNCNVTHLLYDTCICIPPLRQNDTKLNEPRRKVEVFVGNLEFFIGYLQYVDKVEKSSSWKLIVSVMMGLLLIIVLGILYWRYRLMKRQKQKDLYVKEDIENDFRVIYRAHSGSPYRSSRVARNTYLSDNGACGSAEEHASLLSQIDKDLALNISDVLIERRNLELCELIGRVLSHSLVTMLNLNKDF</sequence>
<organism evidence="2 3">
    <name type="scientific">Saccoglossus kowalevskii</name>
    <name type="common">Acorn worm</name>
    <dbReference type="NCBI Taxonomy" id="10224"/>
    <lineage>
        <taxon>Eukaryota</taxon>
        <taxon>Metazoa</taxon>
        <taxon>Hemichordata</taxon>
        <taxon>Enteropneusta</taxon>
        <taxon>Harrimaniidae</taxon>
        <taxon>Saccoglossus</taxon>
    </lineage>
</organism>
<feature type="transmembrane region" description="Helical" evidence="1">
    <location>
        <begin position="267"/>
        <end position="286"/>
    </location>
</feature>